<dbReference type="Proteomes" id="UP000584642">
    <property type="component" value="Unassembled WGS sequence"/>
</dbReference>
<organism evidence="1 2">
    <name type="scientific">Azospirillum oleiclasticum</name>
    <dbReference type="NCBI Taxonomy" id="2735135"/>
    <lineage>
        <taxon>Bacteria</taxon>
        <taxon>Pseudomonadati</taxon>
        <taxon>Pseudomonadota</taxon>
        <taxon>Alphaproteobacteria</taxon>
        <taxon>Rhodospirillales</taxon>
        <taxon>Azospirillaceae</taxon>
        <taxon>Azospirillum</taxon>
    </lineage>
</organism>
<evidence type="ECO:0000313" key="1">
    <source>
        <dbReference type="EMBL" id="NYZ21030.1"/>
    </source>
</evidence>
<proteinExistence type="predicted"/>
<reference evidence="1 2" key="1">
    <citation type="submission" date="2020-05" db="EMBL/GenBank/DDBJ databases">
        <title>Azospirillum oleiclasticum sp. nov, a nitrogen-fixing and heavy crude oil-emulsifying bacterium isolated from the crude oil of Yumen Oilfield.</title>
        <authorList>
            <person name="Wu D."/>
            <person name="Cai M."/>
            <person name="Zhang X."/>
        </authorList>
    </citation>
    <scope>NUCLEOTIDE SEQUENCE [LARGE SCALE GENOMIC DNA]</scope>
    <source>
        <strain evidence="1 2">ROY-1-1-2</strain>
    </source>
</reference>
<dbReference type="SUPFAM" id="SSF55718">
    <property type="entry name" value="SCP-like"/>
    <property type="match status" value="1"/>
</dbReference>
<evidence type="ECO:0008006" key="3">
    <source>
        <dbReference type="Google" id="ProtNLM"/>
    </source>
</evidence>
<dbReference type="Gene3D" id="3.30.1050.10">
    <property type="entry name" value="SCP2 sterol-binding domain"/>
    <property type="match status" value="1"/>
</dbReference>
<gene>
    <name evidence="1" type="ORF">HND93_15045</name>
</gene>
<keyword evidence="2" id="KW-1185">Reference proteome</keyword>
<protein>
    <recommendedName>
        <fullName evidence="3">SCP2 domain-containing protein</fullName>
    </recommendedName>
</protein>
<evidence type="ECO:0000313" key="2">
    <source>
        <dbReference type="Proteomes" id="UP000584642"/>
    </source>
</evidence>
<accession>A0ABX2T9S2</accession>
<dbReference type="InterPro" id="IPR036527">
    <property type="entry name" value="SCP2_sterol-bd_dom_sf"/>
</dbReference>
<dbReference type="EMBL" id="JABFDB010000010">
    <property type="protein sequence ID" value="NYZ21030.1"/>
    <property type="molecule type" value="Genomic_DNA"/>
</dbReference>
<name>A0ABX2T9S2_9PROT</name>
<sequence length="132" mass="15219">MGQFPDPTWMAGFRDRVNGDPELAVIGRWFTTDFAVSFGDTRYVLHVREGRIADLTVNPRFDVRSRFGLRAPLEVWRRFLQPNPPPLFHDVFAMLMRVPEFVLDGDTLVAMQNARALHRMMNLMQGMGETHA</sequence>
<dbReference type="RefSeq" id="WP_180282805.1">
    <property type="nucleotide sequence ID" value="NZ_JABFDB010000010.1"/>
</dbReference>
<comment type="caution">
    <text evidence="1">The sequence shown here is derived from an EMBL/GenBank/DDBJ whole genome shotgun (WGS) entry which is preliminary data.</text>
</comment>